<feature type="non-terminal residue" evidence="2">
    <location>
        <position position="1"/>
    </location>
</feature>
<feature type="compositionally biased region" description="Pro residues" evidence="1">
    <location>
        <begin position="1"/>
        <end position="10"/>
    </location>
</feature>
<accession>A0A5Q4BNF2</accession>
<feature type="region of interest" description="Disordered" evidence="1">
    <location>
        <begin position="1"/>
        <end position="73"/>
    </location>
</feature>
<proteinExistence type="predicted"/>
<dbReference type="EMBL" id="PUHP01000758">
    <property type="protein sequence ID" value="TQN68147.1"/>
    <property type="molecule type" value="Genomic_DNA"/>
</dbReference>
<reference evidence="2 3" key="1">
    <citation type="journal article" date="2019" name="Sci. Rep.">
        <title>Colletotrichum shisoi sp. nov., an anthracnose pathogen of Perilla frutescens in Japan: molecular phylogenetic, morphological and genomic evidence.</title>
        <authorList>
            <person name="Gan P."/>
            <person name="Tsushima A."/>
            <person name="Hiroyama R."/>
            <person name="Narusaka M."/>
            <person name="Takano Y."/>
            <person name="Narusaka Y."/>
            <person name="Kawaradani M."/>
            <person name="Damm U."/>
            <person name="Shirasu K."/>
        </authorList>
    </citation>
    <scope>NUCLEOTIDE SEQUENCE [LARGE SCALE GENOMIC DNA]</scope>
    <source>
        <strain evidence="2 3">PG-2018a</strain>
    </source>
</reference>
<organism evidence="2 3">
    <name type="scientific">Colletotrichum shisoi</name>
    <dbReference type="NCBI Taxonomy" id="2078593"/>
    <lineage>
        <taxon>Eukaryota</taxon>
        <taxon>Fungi</taxon>
        <taxon>Dikarya</taxon>
        <taxon>Ascomycota</taxon>
        <taxon>Pezizomycotina</taxon>
        <taxon>Sordariomycetes</taxon>
        <taxon>Hypocreomycetidae</taxon>
        <taxon>Glomerellales</taxon>
        <taxon>Glomerellaceae</taxon>
        <taxon>Colletotrichum</taxon>
        <taxon>Colletotrichum destructivum species complex</taxon>
    </lineage>
</organism>
<name>A0A5Q4BNF2_9PEZI</name>
<comment type="caution">
    <text evidence="2">The sequence shown here is derived from an EMBL/GenBank/DDBJ whole genome shotgun (WGS) entry which is preliminary data.</text>
</comment>
<keyword evidence="3" id="KW-1185">Reference proteome</keyword>
<dbReference type="OrthoDB" id="294702at2759"/>
<feature type="compositionally biased region" description="Basic and acidic residues" evidence="1">
    <location>
        <begin position="22"/>
        <end position="37"/>
    </location>
</feature>
<feature type="compositionally biased region" description="Basic and acidic residues" evidence="1">
    <location>
        <begin position="126"/>
        <end position="137"/>
    </location>
</feature>
<evidence type="ECO:0000256" key="1">
    <source>
        <dbReference type="SAM" id="MobiDB-lite"/>
    </source>
</evidence>
<dbReference type="AlphaFoldDB" id="A0A5Q4BNF2"/>
<evidence type="ECO:0000313" key="2">
    <source>
        <dbReference type="EMBL" id="TQN68147.1"/>
    </source>
</evidence>
<sequence>NECLPLPRPPRLSSRRPTHPRGSREVQRLCRRRDPPRLRRLNLPTGPDHTLLPPGRPPPRRPSEHRALRGPGRLWRRAVRPRLSSLNPVDALGRRRDRLGHVPDETRPRRHDAPQPRPLHPGALGDRARGDGRRAGDGEPGPGREPPGTACAVGGRELQEPTDGGPGEALFADDGKILSALVQSTRDAVRESCRGFAWEARPFGSPWGGSSWGDLVVEKGRLVMWHGGKDINVPRRMAVDGGGGDPGR</sequence>
<feature type="compositionally biased region" description="Basic and acidic residues" evidence="1">
    <location>
        <begin position="99"/>
        <end position="114"/>
    </location>
</feature>
<evidence type="ECO:0000313" key="3">
    <source>
        <dbReference type="Proteomes" id="UP000326340"/>
    </source>
</evidence>
<feature type="region of interest" description="Disordered" evidence="1">
    <location>
        <begin position="86"/>
        <end position="167"/>
    </location>
</feature>
<gene>
    <name evidence="2" type="ORF">CSHISOI_07402</name>
</gene>
<dbReference type="Proteomes" id="UP000326340">
    <property type="component" value="Unassembled WGS sequence"/>
</dbReference>
<protein>
    <submittedName>
        <fullName evidence="2">Uncharacterized protein</fullName>
    </submittedName>
</protein>